<dbReference type="AlphaFoldDB" id="A0A8K0X6K8"/>
<dbReference type="GO" id="GO:0005634">
    <property type="term" value="C:nucleus"/>
    <property type="evidence" value="ECO:0007669"/>
    <property type="project" value="TreeGrafter"/>
</dbReference>
<dbReference type="OrthoDB" id="3358371at2759"/>
<evidence type="ECO:0000259" key="3">
    <source>
        <dbReference type="Pfam" id="PF05368"/>
    </source>
</evidence>
<keyword evidence="5" id="KW-1185">Reference proteome</keyword>
<dbReference type="InterPro" id="IPR036291">
    <property type="entry name" value="NAD(P)-bd_dom_sf"/>
</dbReference>
<comment type="similarity">
    <text evidence="1">Belongs to the NmrA-type oxidoreductase family.</text>
</comment>
<dbReference type="Gene3D" id="3.40.50.720">
    <property type="entry name" value="NAD(P)-binding Rossmann-like Domain"/>
    <property type="match status" value="1"/>
</dbReference>
<organism evidence="4 5">
    <name type="scientific">Plectosphaerella cucumerina</name>
    <dbReference type="NCBI Taxonomy" id="40658"/>
    <lineage>
        <taxon>Eukaryota</taxon>
        <taxon>Fungi</taxon>
        <taxon>Dikarya</taxon>
        <taxon>Ascomycota</taxon>
        <taxon>Pezizomycotina</taxon>
        <taxon>Sordariomycetes</taxon>
        <taxon>Hypocreomycetidae</taxon>
        <taxon>Glomerellales</taxon>
        <taxon>Plectosphaerellaceae</taxon>
        <taxon>Plectosphaerella</taxon>
    </lineage>
</organism>
<dbReference type="Proteomes" id="UP000813385">
    <property type="component" value="Unassembled WGS sequence"/>
</dbReference>
<dbReference type="Pfam" id="PF05368">
    <property type="entry name" value="NmrA"/>
    <property type="match status" value="1"/>
</dbReference>
<feature type="domain" description="NmrA-like" evidence="3">
    <location>
        <begin position="3"/>
        <end position="194"/>
    </location>
</feature>
<evidence type="ECO:0000313" key="5">
    <source>
        <dbReference type="Proteomes" id="UP000813385"/>
    </source>
</evidence>
<protein>
    <recommendedName>
        <fullName evidence="3">NmrA-like domain-containing protein</fullName>
    </recommendedName>
</protein>
<evidence type="ECO:0000256" key="1">
    <source>
        <dbReference type="ARBA" id="ARBA00006328"/>
    </source>
</evidence>
<dbReference type="InterPro" id="IPR008030">
    <property type="entry name" value="NmrA-like"/>
</dbReference>
<sequence length="302" mass="33318">MAKKIITILGITGQQGASVADVFLREGSWHIRGVTRDPSKATSQEWVKKGVEMVKGDAGDAAQLTAAFAGSNVIFGVTDFWGITRDPKIQEQAKTENVPVNTIAYDVEVQHGKNIVDAANATLDTLDRFVLSTLSHTKKWSGGKYAHNFHFDAKWMAVEYLRTTYPQLAEKTSYLQVGLYLTNWKGFGPLPFGKPVKQTDGTAPAGQNLLGTRGPSSWTEYAALWGKVHGVECRFERLDRQILEQAVPGGIGEEMADMFEYVSEFGYDGRDPTVVLPKDLGVPISLPTVEDYIKQEDWSSLL</sequence>
<reference evidence="4" key="1">
    <citation type="journal article" date="2021" name="Nat. Commun.">
        <title>Genetic determinants of endophytism in the Arabidopsis root mycobiome.</title>
        <authorList>
            <person name="Mesny F."/>
            <person name="Miyauchi S."/>
            <person name="Thiergart T."/>
            <person name="Pickel B."/>
            <person name="Atanasova L."/>
            <person name="Karlsson M."/>
            <person name="Huettel B."/>
            <person name="Barry K.W."/>
            <person name="Haridas S."/>
            <person name="Chen C."/>
            <person name="Bauer D."/>
            <person name="Andreopoulos W."/>
            <person name="Pangilinan J."/>
            <person name="LaButti K."/>
            <person name="Riley R."/>
            <person name="Lipzen A."/>
            <person name="Clum A."/>
            <person name="Drula E."/>
            <person name="Henrissat B."/>
            <person name="Kohler A."/>
            <person name="Grigoriev I.V."/>
            <person name="Martin F.M."/>
            <person name="Hacquard S."/>
        </authorList>
    </citation>
    <scope>NUCLEOTIDE SEQUENCE</scope>
    <source>
        <strain evidence="4">MPI-CAGE-AT-0016</strain>
    </source>
</reference>
<dbReference type="SUPFAM" id="SSF51735">
    <property type="entry name" value="NAD(P)-binding Rossmann-fold domains"/>
    <property type="match status" value="1"/>
</dbReference>
<evidence type="ECO:0000313" key="4">
    <source>
        <dbReference type="EMBL" id="KAH7368430.1"/>
    </source>
</evidence>
<name>A0A8K0X6K8_9PEZI</name>
<keyword evidence="2" id="KW-0521">NADP</keyword>
<dbReference type="PANTHER" id="PTHR42748:SF26">
    <property type="entry name" value="NMRA-LIKE DOMAIN-CONTAINING PROTEIN"/>
    <property type="match status" value="1"/>
</dbReference>
<evidence type="ECO:0000256" key="2">
    <source>
        <dbReference type="ARBA" id="ARBA00022857"/>
    </source>
</evidence>
<gene>
    <name evidence="4" type="ORF">B0T11DRAFT_326617</name>
</gene>
<dbReference type="EMBL" id="JAGPXD010000002">
    <property type="protein sequence ID" value="KAH7368430.1"/>
    <property type="molecule type" value="Genomic_DNA"/>
</dbReference>
<dbReference type="PANTHER" id="PTHR42748">
    <property type="entry name" value="NITROGEN METABOLITE REPRESSION PROTEIN NMRA FAMILY MEMBER"/>
    <property type="match status" value="1"/>
</dbReference>
<accession>A0A8K0X6K8</accession>
<dbReference type="InterPro" id="IPR051164">
    <property type="entry name" value="NmrA-like_oxidored"/>
</dbReference>
<comment type="caution">
    <text evidence="4">The sequence shown here is derived from an EMBL/GenBank/DDBJ whole genome shotgun (WGS) entry which is preliminary data.</text>
</comment>
<proteinExistence type="inferred from homology"/>